<gene>
    <name evidence="2" type="ORF">LJD61_18640</name>
</gene>
<evidence type="ECO:0000259" key="1">
    <source>
        <dbReference type="Pfam" id="PF26226"/>
    </source>
</evidence>
<reference evidence="2 3" key="1">
    <citation type="submission" date="2021-10" db="EMBL/GenBank/DDBJ databases">
        <title>Lutispora strain m25 sp. nov., a thermophilic, non-spore-forming bacterium isolated from a lab-scale methanogenic bioreactor digesting anaerobic sludge.</title>
        <authorList>
            <person name="El Houari A."/>
            <person name="Mcdonald J."/>
        </authorList>
    </citation>
    <scope>NUCLEOTIDE SEQUENCE [LARGE SCALE GENOMIC DNA]</scope>
    <source>
        <strain evidence="3">m25</strain>
    </source>
</reference>
<dbReference type="InterPro" id="IPR058365">
    <property type="entry name" value="DUF8052"/>
</dbReference>
<evidence type="ECO:0000313" key="3">
    <source>
        <dbReference type="Proteomes" id="UP001651880"/>
    </source>
</evidence>
<dbReference type="Pfam" id="PF26226">
    <property type="entry name" value="DUF8052"/>
    <property type="match status" value="1"/>
</dbReference>
<comment type="caution">
    <text evidence="2">The sequence shown here is derived from an EMBL/GenBank/DDBJ whole genome shotgun (WGS) entry which is preliminary data.</text>
</comment>
<dbReference type="Proteomes" id="UP001651880">
    <property type="component" value="Unassembled WGS sequence"/>
</dbReference>
<evidence type="ECO:0000313" key="2">
    <source>
        <dbReference type="EMBL" id="MCQ1531535.1"/>
    </source>
</evidence>
<name>A0ABT1NJT2_9FIRM</name>
<dbReference type="RefSeq" id="WP_255229084.1">
    <property type="nucleotide sequence ID" value="NZ_JAJEKE010000024.1"/>
</dbReference>
<sequence length="164" mass="19263">MDMISYIGNLCERYSIYYNMSRDVIILNESIDIMAKFKDVHGRTFLGPKDVIDSYEINEICYVKHIENINVISLSDFTDFLKKAVENYVEPKRDHMCTYITGVAVTQSNINDELIHIIKRFKYSKSYLFSLHGWSEIRLLVINPDKEQIITNKPGKKVIKFYSF</sequence>
<proteinExistence type="predicted"/>
<feature type="domain" description="DUF8052" evidence="1">
    <location>
        <begin position="5"/>
        <end position="163"/>
    </location>
</feature>
<protein>
    <recommendedName>
        <fullName evidence="1">DUF8052 domain-containing protein</fullName>
    </recommendedName>
</protein>
<accession>A0ABT1NJT2</accession>
<dbReference type="EMBL" id="JAJEKE010000024">
    <property type="protein sequence ID" value="MCQ1531535.1"/>
    <property type="molecule type" value="Genomic_DNA"/>
</dbReference>
<keyword evidence="3" id="KW-1185">Reference proteome</keyword>
<organism evidence="2 3">
    <name type="scientific">Lutispora saccharofermentans</name>
    <dbReference type="NCBI Taxonomy" id="3024236"/>
    <lineage>
        <taxon>Bacteria</taxon>
        <taxon>Bacillati</taxon>
        <taxon>Bacillota</taxon>
        <taxon>Clostridia</taxon>
        <taxon>Lutisporales</taxon>
        <taxon>Lutisporaceae</taxon>
        <taxon>Lutispora</taxon>
    </lineage>
</organism>